<accession>A0A8B3CX63</accession>
<dbReference type="EMBL" id="QHCS01000001">
    <property type="protein sequence ID" value="RHX88724.1"/>
    <property type="molecule type" value="Genomic_DNA"/>
</dbReference>
<dbReference type="AlphaFoldDB" id="A0A8B3CX63"/>
<gene>
    <name evidence="1" type="ORF">DLM78_07335</name>
</gene>
<protein>
    <submittedName>
        <fullName evidence="1">Uncharacterized protein</fullName>
    </submittedName>
</protein>
<evidence type="ECO:0000313" key="2">
    <source>
        <dbReference type="Proteomes" id="UP000266669"/>
    </source>
</evidence>
<comment type="caution">
    <text evidence="1">The sequence shown here is derived from an EMBL/GenBank/DDBJ whole genome shotgun (WGS) entry which is preliminary data.</text>
</comment>
<dbReference type="Proteomes" id="UP000266669">
    <property type="component" value="Unassembled WGS sequence"/>
</dbReference>
<evidence type="ECO:0000313" key="1">
    <source>
        <dbReference type="EMBL" id="RHX88724.1"/>
    </source>
</evidence>
<reference evidence="2" key="1">
    <citation type="submission" date="2018-05" db="EMBL/GenBank/DDBJ databases">
        <title>Leptospira yasudae sp. nov. and Leptospira stimsonii sp. nov., two pathogenic species of the genus Leptospira isolated from environmental sources.</title>
        <authorList>
            <person name="Casanovas-Massana A."/>
            <person name="Hamond C."/>
            <person name="Santos L.A."/>
            <person name="Hacker K.P."/>
            <person name="Balassiano I."/>
            <person name="Medeiros M.A."/>
            <person name="Reis M.G."/>
            <person name="Ko A.I."/>
            <person name="Wunder E.A."/>
        </authorList>
    </citation>
    <scope>NUCLEOTIDE SEQUENCE [LARGE SCALE GENOMIC DNA]</scope>
    <source>
        <strain evidence="2">AMB6-RJ</strain>
    </source>
</reference>
<sequence length="68" mass="7996">MDGCNIEEPFAKVDFESPTDQAKISLFLFFELDKKRDNVIPGSPSFRFLIPFFSQIIENRRRSVVWIL</sequence>
<name>A0A8B3CX63_9LEPT</name>
<organism evidence="1 2">
    <name type="scientific">Leptospira stimsonii</name>
    <dbReference type="NCBI Taxonomy" id="2202203"/>
    <lineage>
        <taxon>Bacteria</taxon>
        <taxon>Pseudomonadati</taxon>
        <taxon>Spirochaetota</taxon>
        <taxon>Spirochaetia</taxon>
        <taxon>Leptospirales</taxon>
        <taxon>Leptospiraceae</taxon>
        <taxon>Leptospira</taxon>
    </lineage>
</organism>
<proteinExistence type="predicted"/>